<keyword evidence="1" id="KW-0812">Transmembrane</keyword>
<feature type="transmembrane region" description="Helical" evidence="1">
    <location>
        <begin position="22"/>
        <end position="43"/>
    </location>
</feature>
<protein>
    <submittedName>
        <fullName evidence="2">Uncharacterized protein</fullName>
    </submittedName>
</protein>
<name>A0A3B0P7E6_9BACT</name>
<keyword evidence="1" id="KW-1133">Transmembrane helix</keyword>
<proteinExistence type="predicted"/>
<evidence type="ECO:0000313" key="3">
    <source>
        <dbReference type="Proteomes" id="UP000259864"/>
    </source>
</evidence>
<evidence type="ECO:0000313" key="2">
    <source>
        <dbReference type="EMBL" id="SYV90775.1"/>
    </source>
</evidence>
<evidence type="ECO:0000256" key="1">
    <source>
        <dbReference type="SAM" id="Phobius"/>
    </source>
</evidence>
<dbReference type="KEGG" id="mala:NCTC10135_01300"/>
<dbReference type="STRING" id="1188234.MALK_3620"/>
<dbReference type="AlphaFoldDB" id="A0A3B0P7E6"/>
<organism evidence="2 3">
    <name type="scientific">Metamycoplasma alkalescens</name>
    <dbReference type="NCBI Taxonomy" id="45363"/>
    <lineage>
        <taxon>Bacteria</taxon>
        <taxon>Bacillati</taxon>
        <taxon>Mycoplasmatota</taxon>
        <taxon>Mycoplasmoidales</taxon>
        <taxon>Metamycoplasmataceae</taxon>
        <taxon>Metamycoplasma</taxon>
    </lineage>
</organism>
<accession>A0A3B0P7E6</accession>
<keyword evidence="1" id="KW-0472">Membrane</keyword>
<dbReference type="EMBL" id="LS991949">
    <property type="protein sequence ID" value="SYV90775.1"/>
    <property type="molecule type" value="Genomic_DNA"/>
</dbReference>
<dbReference type="Proteomes" id="UP000259864">
    <property type="component" value="Chromosome 1"/>
</dbReference>
<gene>
    <name evidence="2" type="ORF">NCTC10135_01300</name>
</gene>
<sequence>MIITIVEGVGLSPGKPFNFGALLLRILCSAVYVVIYISFIELINPKYRKIRIEIYTKNPEKIIARFKEINYW</sequence>
<feature type="non-terminal residue" evidence="2">
    <location>
        <position position="72"/>
    </location>
</feature>
<reference evidence="3" key="1">
    <citation type="submission" date="2018-06" db="EMBL/GenBank/DDBJ databases">
        <authorList>
            <consortium name="Pathogen Informatics"/>
        </authorList>
    </citation>
    <scope>NUCLEOTIDE SEQUENCE [LARGE SCALE GENOMIC DNA]</scope>
    <source>
        <strain evidence="3">NCTC10135</strain>
    </source>
</reference>